<dbReference type="InterPro" id="IPR019587">
    <property type="entry name" value="Polyketide_cyclase/dehydratase"/>
</dbReference>
<dbReference type="EMBL" id="RCDA01000001">
    <property type="protein sequence ID" value="RLK51102.1"/>
    <property type="molecule type" value="Genomic_DNA"/>
</dbReference>
<dbReference type="Gene3D" id="3.30.530.20">
    <property type="match status" value="1"/>
</dbReference>
<dbReference type="SUPFAM" id="SSF55961">
    <property type="entry name" value="Bet v1-like"/>
    <property type="match status" value="1"/>
</dbReference>
<evidence type="ECO:0000313" key="1">
    <source>
        <dbReference type="EMBL" id="RLK51102.1"/>
    </source>
</evidence>
<comment type="caution">
    <text evidence="1">The sequence shown here is derived from an EMBL/GenBank/DDBJ whole genome shotgun (WGS) entry which is preliminary data.</text>
</comment>
<dbReference type="InterPro" id="IPR023393">
    <property type="entry name" value="START-like_dom_sf"/>
</dbReference>
<accession>A0A498C606</accession>
<gene>
    <name evidence="1" type="ORF">DFR31_1018</name>
</gene>
<dbReference type="AlphaFoldDB" id="A0A498C606"/>
<sequence length="159" mass="18349">MFGSQAVVGECDIRIRRPVESVFSFIADDFERNYPRWSPEVQQLQVLSAGAMDEDWFARQTRIDQGHKTVSTFRVSRFQRPLELVFVGVSSDFICTYRLDRTGSGQDESLLLFRFEFPRLELRLRPFRKLVQVSVQEGAERTVHNLKGLIEEGGHAPDP</sequence>
<evidence type="ECO:0000313" key="2">
    <source>
        <dbReference type="Proteomes" id="UP000275461"/>
    </source>
</evidence>
<name>A0A498C606_9GAMM</name>
<keyword evidence="2" id="KW-1185">Reference proteome</keyword>
<organism evidence="1 2">
    <name type="scientific">Alkalispirillum mobile</name>
    <dbReference type="NCBI Taxonomy" id="85925"/>
    <lineage>
        <taxon>Bacteria</taxon>
        <taxon>Pseudomonadati</taxon>
        <taxon>Pseudomonadota</taxon>
        <taxon>Gammaproteobacteria</taxon>
        <taxon>Chromatiales</taxon>
        <taxon>Ectothiorhodospiraceae</taxon>
        <taxon>Alkalispirillum</taxon>
    </lineage>
</organism>
<dbReference type="Proteomes" id="UP000275461">
    <property type="component" value="Unassembled WGS sequence"/>
</dbReference>
<dbReference type="Pfam" id="PF10604">
    <property type="entry name" value="Polyketide_cyc2"/>
    <property type="match status" value="1"/>
</dbReference>
<protein>
    <submittedName>
        <fullName evidence="1">Polyketide cyclase/dehydrase/lipid transport protein</fullName>
    </submittedName>
</protein>
<reference evidence="1 2" key="1">
    <citation type="submission" date="2018-10" db="EMBL/GenBank/DDBJ databases">
        <title>Genomic Encyclopedia of Type Strains, Phase IV (KMG-IV): sequencing the most valuable type-strain genomes for metagenomic binning, comparative biology and taxonomic classification.</title>
        <authorList>
            <person name="Goeker M."/>
        </authorList>
    </citation>
    <scope>NUCLEOTIDE SEQUENCE [LARGE SCALE GENOMIC DNA]</scope>
    <source>
        <strain evidence="1 2">DSM 12769</strain>
    </source>
</reference>
<proteinExistence type="predicted"/>
<dbReference type="RefSeq" id="WP_245971089.1">
    <property type="nucleotide sequence ID" value="NZ_RCDA01000001.1"/>
</dbReference>